<gene>
    <name evidence="1" type="ORF">AUMI_110880</name>
</gene>
<dbReference type="AlphaFoldDB" id="A0A173LXK5"/>
<dbReference type="GeneID" id="80452280"/>
<dbReference type="RefSeq" id="WP_096382277.1">
    <property type="nucleotide sequence ID" value="NZ_AP017457.1"/>
</dbReference>
<dbReference type="EMBL" id="AP017457">
    <property type="protein sequence ID" value="BAU99630.1"/>
    <property type="molecule type" value="Genomic_DNA"/>
</dbReference>
<sequence>MSFVEQEKKVITQRKDAAERLDAYLNTLDKPEKEAAIRILLNASQKKAMDTFRHEGYPISYVTLTNWRERHHGV</sequence>
<accession>A0A173LXK5</accession>
<dbReference type="KEGG" id="amin:AUMI_110880"/>
<protein>
    <submittedName>
        <fullName evidence="1">Two-component response regulator</fullName>
    </submittedName>
</protein>
<proteinExistence type="predicted"/>
<organism evidence="1 2">
    <name type="scientific">Aurantimicrobium minutum</name>
    <dbReference type="NCBI Taxonomy" id="708131"/>
    <lineage>
        <taxon>Bacteria</taxon>
        <taxon>Bacillati</taxon>
        <taxon>Actinomycetota</taxon>
        <taxon>Actinomycetes</taxon>
        <taxon>Micrococcales</taxon>
        <taxon>Microbacteriaceae</taxon>
        <taxon>Aurantimicrobium</taxon>
    </lineage>
</organism>
<dbReference type="Proteomes" id="UP000243847">
    <property type="component" value="Chromosome sequence1"/>
</dbReference>
<evidence type="ECO:0000313" key="1">
    <source>
        <dbReference type="EMBL" id="BAU99630.1"/>
    </source>
</evidence>
<name>A0A173LXK5_9MICO</name>
<evidence type="ECO:0000313" key="2">
    <source>
        <dbReference type="Proteomes" id="UP000243847"/>
    </source>
</evidence>
<reference evidence="1 2" key="1">
    <citation type="journal article" date="2016" name="Genome Announc.">
        <title>Complete Genome Sequence of Aurantimicrobium minutum Type Strain KNCT, a Planktonic Ultramicrobacterium Isolated from River Water.</title>
        <authorList>
            <person name="Nakai R."/>
            <person name="Fujisawa T."/>
            <person name="Nakamura Y."/>
            <person name="Nishide H."/>
            <person name="Uchiyama I."/>
            <person name="Baba T."/>
            <person name="Toyoda A."/>
            <person name="Fujiyama A."/>
            <person name="Naganuma T."/>
            <person name="Niki H."/>
        </authorList>
    </citation>
    <scope>NUCLEOTIDE SEQUENCE [LARGE SCALE GENOMIC DNA]</scope>
    <source>
        <strain evidence="1 2">KNC</strain>
    </source>
</reference>